<dbReference type="Pfam" id="PF12915">
    <property type="entry name" value="DUF3833"/>
    <property type="match status" value="1"/>
</dbReference>
<gene>
    <name evidence="2" type="ORF">AWJ14_04970</name>
</gene>
<sequence>MIRLRRLLPVLAALPLTLLLAAGPLQARDLRLEDFFAGKTYAFGSFGSITGVSRSFRVDLTGTVRGKVLTLREDFRYDDGERDTKTWVFTRTGPNTYTGTREDVLGETTVHLSGNTARFSYRVDLDPSEKRNVVRFFDKLVLLEDDTLRNTALVTKFALPVARVRVNFARTLSEARAIRP</sequence>
<proteinExistence type="predicted"/>
<dbReference type="STRING" id="1480615.AWJ14_04970"/>
<dbReference type="Proteomes" id="UP000094795">
    <property type="component" value="Unassembled WGS sequence"/>
</dbReference>
<evidence type="ECO:0000313" key="3">
    <source>
        <dbReference type="Proteomes" id="UP000094795"/>
    </source>
</evidence>
<dbReference type="RefSeq" id="WP_066175128.1">
    <property type="nucleotide sequence ID" value="NZ_LQZT01000002.1"/>
</dbReference>
<evidence type="ECO:0000313" key="2">
    <source>
        <dbReference type="EMBL" id="OCW59055.1"/>
    </source>
</evidence>
<evidence type="ECO:0000256" key="1">
    <source>
        <dbReference type="SAM" id="SignalP"/>
    </source>
</evidence>
<protein>
    <recommendedName>
        <fullName evidence="4">DUF3833 domain-containing protein</fullName>
    </recommendedName>
</protein>
<keyword evidence="1" id="KW-0732">Signal</keyword>
<feature type="chain" id="PRO_5008656586" description="DUF3833 domain-containing protein" evidence="1">
    <location>
        <begin position="28"/>
        <end position="180"/>
    </location>
</feature>
<organism evidence="2 3">
    <name type="scientific">Hoeflea olei</name>
    <dbReference type="NCBI Taxonomy" id="1480615"/>
    <lineage>
        <taxon>Bacteria</taxon>
        <taxon>Pseudomonadati</taxon>
        <taxon>Pseudomonadota</taxon>
        <taxon>Alphaproteobacteria</taxon>
        <taxon>Hyphomicrobiales</taxon>
        <taxon>Rhizobiaceae</taxon>
        <taxon>Hoeflea</taxon>
    </lineage>
</organism>
<name>A0A1C1Z003_9HYPH</name>
<feature type="signal peptide" evidence="1">
    <location>
        <begin position="1"/>
        <end position="27"/>
    </location>
</feature>
<dbReference type="InterPro" id="IPR024409">
    <property type="entry name" value="DUF3833"/>
</dbReference>
<dbReference type="OrthoDB" id="5296954at2"/>
<dbReference type="EMBL" id="LQZT01000002">
    <property type="protein sequence ID" value="OCW59055.1"/>
    <property type="molecule type" value="Genomic_DNA"/>
</dbReference>
<accession>A0A1C1Z003</accession>
<keyword evidence="3" id="KW-1185">Reference proteome</keyword>
<evidence type="ECO:0008006" key="4">
    <source>
        <dbReference type="Google" id="ProtNLM"/>
    </source>
</evidence>
<comment type="caution">
    <text evidence="2">The sequence shown here is derived from an EMBL/GenBank/DDBJ whole genome shotgun (WGS) entry which is preliminary data.</text>
</comment>
<reference evidence="2 3" key="1">
    <citation type="submission" date="2015-12" db="EMBL/GenBank/DDBJ databases">
        <authorList>
            <person name="Shamseldin A."/>
            <person name="Moawad H."/>
            <person name="Abd El-Rahim W.M."/>
            <person name="Sadowsky M.J."/>
        </authorList>
    </citation>
    <scope>NUCLEOTIDE SEQUENCE [LARGE SCALE GENOMIC DNA]</scope>
    <source>
        <strain evidence="2 3">JC234</strain>
    </source>
</reference>
<dbReference type="AlphaFoldDB" id="A0A1C1Z003"/>